<dbReference type="CDD" id="cd04051">
    <property type="entry name" value="C2_SRC2_like"/>
    <property type="match status" value="1"/>
</dbReference>
<dbReference type="PANTHER" id="PTHR32246:SF83">
    <property type="entry name" value="CALCIUM-DEPENDENT LIPID-BINDING (CALB DOMAIN) FAMILY PROTEIN"/>
    <property type="match status" value="1"/>
</dbReference>
<name>A0AAN9EJF1_CROPI</name>
<dbReference type="InterPro" id="IPR000008">
    <property type="entry name" value="C2_dom"/>
</dbReference>
<dbReference type="EMBL" id="JAYWIO010000005">
    <property type="protein sequence ID" value="KAK7258659.1"/>
    <property type="molecule type" value="Genomic_DNA"/>
</dbReference>
<evidence type="ECO:0000259" key="2">
    <source>
        <dbReference type="PROSITE" id="PS50004"/>
    </source>
</evidence>
<dbReference type="PROSITE" id="PS50004">
    <property type="entry name" value="C2"/>
    <property type="match status" value="1"/>
</dbReference>
<comment type="caution">
    <text evidence="3">The sequence shown here is derived from an EMBL/GenBank/DDBJ whole genome shotgun (WGS) entry which is preliminary data.</text>
</comment>
<reference evidence="3 4" key="1">
    <citation type="submission" date="2024-01" db="EMBL/GenBank/DDBJ databases">
        <title>The genomes of 5 underutilized Papilionoideae crops provide insights into root nodulation and disease resistanc.</title>
        <authorList>
            <person name="Yuan L."/>
        </authorList>
    </citation>
    <scope>NUCLEOTIDE SEQUENCE [LARGE SCALE GENOMIC DNA]</scope>
    <source>
        <strain evidence="3">ZHUSHIDOU_FW_LH</strain>
        <tissue evidence="3">Leaf</tissue>
    </source>
</reference>
<feature type="region of interest" description="Disordered" evidence="1">
    <location>
        <begin position="171"/>
        <end position="205"/>
    </location>
</feature>
<dbReference type="PANTHER" id="PTHR32246">
    <property type="entry name" value="INGRESSION PROTEIN FIC1"/>
    <property type="match status" value="1"/>
</dbReference>
<organism evidence="3 4">
    <name type="scientific">Crotalaria pallida</name>
    <name type="common">Smooth rattlebox</name>
    <name type="synonym">Crotalaria striata</name>
    <dbReference type="NCBI Taxonomy" id="3830"/>
    <lineage>
        <taxon>Eukaryota</taxon>
        <taxon>Viridiplantae</taxon>
        <taxon>Streptophyta</taxon>
        <taxon>Embryophyta</taxon>
        <taxon>Tracheophyta</taxon>
        <taxon>Spermatophyta</taxon>
        <taxon>Magnoliopsida</taxon>
        <taxon>eudicotyledons</taxon>
        <taxon>Gunneridae</taxon>
        <taxon>Pentapetalae</taxon>
        <taxon>rosids</taxon>
        <taxon>fabids</taxon>
        <taxon>Fabales</taxon>
        <taxon>Fabaceae</taxon>
        <taxon>Papilionoideae</taxon>
        <taxon>50 kb inversion clade</taxon>
        <taxon>genistoids sensu lato</taxon>
        <taxon>core genistoids</taxon>
        <taxon>Crotalarieae</taxon>
        <taxon>Crotalaria</taxon>
    </lineage>
</organism>
<dbReference type="SMART" id="SM00239">
    <property type="entry name" value="C2"/>
    <property type="match status" value="1"/>
</dbReference>
<dbReference type="SUPFAM" id="SSF49562">
    <property type="entry name" value="C2 domain (Calcium/lipid-binding domain, CaLB)"/>
    <property type="match status" value="1"/>
</dbReference>
<dbReference type="Proteomes" id="UP001372338">
    <property type="component" value="Unassembled WGS sequence"/>
</dbReference>
<dbReference type="GO" id="GO:0006952">
    <property type="term" value="P:defense response"/>
    <property type="evidence" value="ECO:0007669"/>
    <property type="project" value="InterPro"/>
</dbReference>
<dbReference type="InterPro" id="IPR044750">
    <property type="entry name" value="C2_SRC2/BAP"/>
</dbReference>
<dbReference type="Gene3D" id="2.60.40.150">
    <property type="entry name" value="C2 domain"/>
    <property type="match status" value="1"/>
</dbReference>
<dbReference type="AlphaFoldDB" id="A0AAN9EJF1"/>
<feature type="domain" description="C2" evidence="2">
    <location>
        <begin position="1"/>
        <end position="111"/>
    </location>
</feature>
<feature type="compositionally biased region" description="Basic and acidic residues" evidence="1">
    <location>
        <begin position="187"/>
        <end position="198"/>
    </location>
</feature>
<evidence type="ECO:0000313" key="4">
    <source>
        <dbReference type="Proteomes" id="UP001372338"/>
    </source>
</evidence>
<protein>
    <recommendedName>
        <fullName evidence="2">C2 domain-containing protein</fullName>
    </recommendedName>
</protein>
<evidence type="ECO:0000313" key="3">
    <source>
        <dbReference type="EMBL" id="KAK7258659.1"/>
    </source>
</evidence>
<evidence type="ECO:0000256" key="1">
    <source>
        <dbReference type="SAM" id="MobiDB-lite"/>
    </source>
</evidence>
<sequence length="400" mass="44562">MSAIVSPFQLLEINIISAQDLVPVTKSVNAYAIAWLKPERKLATKIDQVGHTNPTWNEKFLFRVDEEFLKSESSVIMIEIYTTAWLRDILIGTVGVLISNLLPSSARSGNRKSKLHFVALQIRRPSGRPQGILNIGVTLLDNTMRSMPMYSELSTSAVGYWDIIESKKNKKSKKIHGDNNNSNASAKENHGNTEHDQSEESQFDSKLLTLQRCQSERNDYSSISGYSYYKHYGFDGQSSEVGAITRKGSVMNTANANNHNAESLCSDVGPSPSLVVAAAMVKGLYTVPIPPHMGESSGFDEWTENNSTEGMKTKMERWRNEFTPVYDDLDTEIIKKLRQTPKRISSQQRRRNGLCSCFGTVFGCEISITCGGGNRRKKIGGGKGRVTNASDLTEDHQYFI</sequence>
<proteinExistence type="predicted"/>
<dbReference type="InterPro" id="IPR035892">
    <property type="entry name" value="C2_domain_sf"/>
</dbReference>
<accession>A0AAN9EJF1</accession>
<dbReference type="Pfam" id="PF00168">
    <property type="entry name" value="C2"/>
    <property type="match status" value="1"/>
</dbReference>
<keyword evidence="4" id="KW-1185">Reference proteome</keyword>
<gene>
    <name evidence="3" type="ORF">RIF29_24241</name>
</gene>